<reference evidence="3 4" key="1">
    <citation type="submission" date="2017-09" db="EMBL/GenBank/DDBJ databases">
        <authorList>
            <person name="Varghese N."/>
            <person name="Submissions S."/>
        </authorList>
    </citation>
    <scope>NUCLEOTIDE SEQUENCE [LARGE SCALE GENOMIC DNA]</scope>
    <source>
        <strain evidence="3 4">OK806</strain>
    </source>
</reference>
<keyword evidence="1" id="KW-0378">Hydrolase</keyword>
<name>A0A7Z7I699_9BURK</name>
<dbReference type="SUPFAM" id="SSF52499">
    <property type="entry name" value="Isochorismatase-like hydrolases"/>
    <property type="match status" value="1"/>
</dbReference>
<accession>A0A7Z7I699</accession>
<dbReference type="Gene3D" id="3.40.50.850">
    <property type="entry name" value="Isochorismatase-like"/>
    <property type="match status" value="1"/>
</dbReference>
<comment type="caution">
    <text evidence="3">The sequence shown here is derived from an EMBL/GenBank/DDBJ whole genome shotgun (WGS) entry which is preliminary data.</text>
</comment>
<dbReference type="OrthoDB" id="5360912at2"/>
<dbReference type="InterPro" id="IPR050272">
    <property type="entry name" value="Isochorismatase-like_hydrls"/>
</dbReference>
<evidence type="ECO:0000313" key="4">
    <source>
        <dbReference type="Proteomes" id="UP000219522"/>
    </source>
</evidence>
<proteinExistence type="predicted"/>
<dbReference type="GO" id="GO:0016787">
    <property type="term" value="F:hydrolase activity"/>
    <property type="evidence" value="ECO:0007669"/>
    <property type="project" value="UniProtKB-KW"/>
</dbReference>
<dbReference type="EMBL" id="OCSU01000001">
    <property type="protein sequence ID" value="SOE64258.1"/>
    <property type="molecule type" value="Genomic_DNA"/>
</dbReference>
<dbReference type="RefSeq" id="WP_087135611.1">
    <property type="nucleotide sequence ID" value="NZ_FCOG02000396.1"/>
</dbReference>
<evidence type="ECO:0000256" key="1">
    <source>
        <dbReference type="ARBA" id="ARBA00022801"/>
    </source>
</evidence>
<dbReference type="PANTHER" id="PTHR43540">
    <property type="entry name" value="PEROXYUREIDOACRYLATE/UREIDOACRYLATE AMIDOHYDROLASE-RELATED"/>
    <property type="match status" value="1"/>
</dbReference>
<dbReference type="Proteomes" id="UP000219522">
    <property type="component" value="Unassembled WGS sequence"/>
</dbReference>
<dbReference type="Pfam" id="PF00857">
    <property type="entry name" value="Isochorismatase"/>
    <property type="match status" value="1"/>
</dbReference>
<dbReference type="InterPro" id="IPR036380">
    <property type="entry name" value="Isochorismatase-like_sf"/>
</dbReference>
<keyword evidence="4" id="KW-1185">Reference proteome</keyword>
<feature type="domain" description="Isochorismatase-like" evidence="2">
    <location>
        <begin position="5"/>
        <end position="98"/>
    </location>
</feature>
<organism evidence="3 4">
    <name type="scientific">Caballeronia arationis</name>
    <dbReference type="NCBI Taxonomy" id="1777142"/>
    <lineage>
        <taxon>Bacteria</taxon>
        <taxon>Pseudomonadati</taxon>
        <taxon>Pseudomonadota</taxon>
        <taxon>Betaproteobacteria</taxon>
        <taxon>Burkholderiales</taxon>
        <taxon>Burkholderiaceae</taxon>
        <taxon>Caballeronia</taxon>
    </lineage>
</organism>
<dbReference type="AlphaFoldDB" id="A0A7Z7I699"/>
<evidence type="ECO:0000259" key="2">
    <source>
        <dbReference type="Pfam" id="PF00857"/>
    </source>
</evidence>
<evidence type="ECO:0000313" key="3">
    <source>
        <dbReference type="EMBL" id="SOE64258.1"/>
    </source>
</evidence>
<sequence length="107" mass="11738">MAKQALIAVDIQKDYFSGGKWILNGVDAAADNAAAVLAAARKNADLVIHIRHETLAKDAPFFVPHTEGAQLHPKAASLPHERVIVKHHMNPFRETDLQLDSLTELIL</sequence>
<protein>
    <submittedName>
        <fullName evidence="3">Isochorismatase family protein</fullName>
    </submittedName>
</protein>
<gene>
    <name evidence="3" type="ORF">SAMN05446927_2697</name>
</gene>
<dbReference type="InterPro" id="IPR000868">
    <property type="entry name" value="Isochorismatase-like_dom"/>
</dbReference>